<name>A0A3A8AAR2_9HYPH</name>
<protein>
    <submittedName>
        <fullName evidence="3">Uncharacterized protein</fullName>
    </submittedName>
</protein>
<dbReference type="InterPro" id="IPR019734">
    <property type="entry name" value="TPR_rpt"/>
</dbReference>
<dbReference type="PROSITE" id="PS50005">
    <property type="entry name" value="TPR"/>
    <property type="match status" value="1"/>
</dbReference>
<dbReference type="AlphaFoldDB" id="A0A3A8AAR2"/>
<evidence type="ECO:0000313" key="3">
    <source>
        <dbReference type="EMBL" id="RKF06089.1"/>
    </source>
</evidence>
<dbReference type="SMART" id="SM00028">
    <property type="entry name" value="TPR"/>
    <property type="match status" value="2"/>
</dbReference>
<keyword evidence="2" id="KW-0732">Signal</keyword>
<dbReference type="InterPro" id="IPR011990">
    <property type="entry name" value="TPR-like_helical_dom_sf"/>
</dbReference>
<dbReference type="Gene3D" id="1.25.40.10">
    <property type="entry name" value="Tetratricopeptide repeat domain"/>
    <property type="match status" value="1"/>
</dbReference>
<comment type="caution">
    <text evidence="3">The sequence shown here is derived from an EMBL/GenBank/DDBJ whole genome shotgun (WGS) entry which is preliminary data.</text>
</comment>
<dbReference type="EMBL" id="QFWV02000008">
    <property type="protein sequence ID" value="RKF06089.1"/>
    <property type="molecule type" value="Genomic_DNA"/>
</dbReference>
<reference evidence="3 4" key="1">
    <citation type="journal article" date="2018" name="Int. J. Syst. Bacteriol.">
        <title>Oceaniradius stylonemae gen. nov., sp. nov., isolated from a red alga, Stylonema cornu-cervi.</title>
        <authorList>
            <person name="Jeong S."/>
        </authorList>
    </citation>
    <scope>NUCLEOTIDE SEQUENCE [LARGE SCALE GENOMIC DNA]</scope>
    <source>
        <strain evidence="3 4">StC1</strain>
    </source>
</reference>
<proteinExistence type="predicted"/>
<evidence type="ECO:0000313" key="4">
    <source>
        <dbReference type="Proteomes" id="UP000246132"/>
    </source>
</evidence>
<keyword evidence="4" id="KW-1185">Reference proteome</keyword>
<accession>A0A3A8AAR2</accession>
<evidence type="ECO:0000256" key="1">
    <source>
        <dbReference type="PROSITE-ProRule" id="PRU00339"/>
    </source>
</evidence>
<dbReference type="OrthoDB" id="9815010at2"/>
<dbReference type="SUPFAM" id="SSF48452">
    <property type="entry name" value="TPR-like"/>
    <property type="match status" value="1"/>
</dbReference>
<gene>
    <name evidence="3" type="ORF">DEM25_016260</name>
</gene>
<feature type="chain" id="PRO_5018793197" evidence="2">
    <location>
        <begin position="24"/>
        <end position="217"/>
    </location>
</feature>
<dbReference type="Proteomes" id="UP000246132">
    <property type="component" value="Unassembled WGS sequence"/>
</dbReference>
<feature type="signal peptide" evidence="2">
    <location>
        <begin position="1"/>
        <end position="23"/>
    </location>
</feature>
<feature type="repeat" description="TPR" evidence="1">
    <location>
        <begin position="131"/>
        <end position="164"/>
    </location>
</feature>
<evidence type="ECO:0000256" key="2">
    <source>
        <dbReference type="SAM" id="SignalP"/>
    </source>
</evidence>
<keyword evidence="1" id="KW-0802">TPR repeat</keyword>
<organism evidence="3 4">
    <name type="scientific">Oceaniradius stylonematis</name>
    <dbReference type="NCBI Taxonomy" id="2184161"/>
    <lineage>
        <taxon>Bacteria</taxon>
        <taxon>Pseudomonadati</taxon>
        <taxon>Pseudomonadota</taxon>
        <taxon>Alphaproteobacteria</taxon>
        <taxon>Hyphomicrobiales</taxon>
        <taxon>Ahrensiaceae</taxon>
        <taxon>Oceaniradius</taxon>
    </lineage>
</organism>
<dbReference type="RefSeq" id="WP_109768834.1">
    <property type="nucleotide sequence ID" value="NZ_QFWV02000008.1"/>
</dbReference>
<sequence>MRAIQTALAAGLALSLAAAPAAAQTIIDPEAPLSEPEQPEAEALLPPIDDVPLVDDGRAGRLDELFAELKRTPDARRADNLADAIWAQWHRSGSASIDLMMKWSNEAAGKRRYAMALDFLDQIVIRAPDFAEGWNRRATLHFTMNNYAKSMNDIHKVLALEPRHFGALTGMATILERTGNKAAALEAWQRALEVYPAMRSAQEAVIRLSDDLAGEPA</sequence>